<accession>A0ABT7JDZ6</accession>
<evidence type="ECO:0000313" key="2">
    <source>
        <dbReference type="EMBL" id="MDL2343276.1"/>
    </source>
</evidence>
<dbReference type="RefSeq" id="WP_285521517.1">
    <property type="nucleotide sequence ID" value="NZ_JASNGB010000017.1"/>
</dbReference>
<dbReference type="PROSITE" id="PS51257">
    <property type="entry name" value="PROKAR_LIPOPROTEIN"/>
    <property type="match status" value="1"/>
</dbReference>
<evidence type="ECO:0000256" key="1">
    <source>
        <dbReference type="SAM" id="SignalP"/>
    </source>
</evidence>
<protein>
    <recommendedName>
        <fullName evidence="4">Lipoprotein</fullName>
    </recommendedName>
</protein>
<keyword evidence="1" id="KW-0732">Signal</keyword>
<name>A0ABT7JDZ6_9DEIO</name>
<proteinExistence type="predicted"/>
<evidence type="ECO:0008006" key="4">
    <source>
        <dbReference type="Google" id="ProtNLM"/>
    </source>
</evidence>
<feature type="signal peptide" evidence="1">
    <location>
        <begin position="1"/>
        <end position="29"/>
    </location>
</feature>
<reference evidence="2 3" key="1">
    <citation type="submission" date="2023-05" db="EMBL/GenBank/DDBJ databases">
        <authorList>
            <person name="Gao F."/>
        </authorList>
    </citation>
    <scope>NUCLEOTIDE SEQUENCE [LARGE SCALE GENOMIC DNA]</scope>
    <source>
        <strain evidence="2 3">MIMF12</strain>
    </source>
</reference>
<keyword evidence="3" id="KW-1185">Reference proteome</keyword>
<dbReference type="Proteomes" id="UP001302059">
    <property type="component" value="Unassembled WGS sequence"/>
</dbReference>
<comment type="caution">
    <text evidence="2">The sequence shown here is derived from an EMBL/GenBank/DDBJ whole genome shotgun (WGS) entry which is preliminary data.</text>
</comment>
<dbReference type="EMBL" id="JASNGB010000017">
    <property type="protein sequence ID" value="MDL2343276.1"/>
    <property type="molecule type" value="Genomic_DNA"/>
</dbReference>
<gene>
    <name evidence="2" type="ORF">QOL99_03830</name>
</gene>
<sequence length="169" mass="18274">MRRWLPALLAALLVPGLAGCTFVSTPRDAAQWTTTVHGVTVTWRWVVPGALTRRGDTPYAGYALTLPLAQGCVVDIDPALSRHDLVRVAAHEYGHCAAGRYLQLGVADPQGLGDYHRGLGEQWPERYAEAYLAACGGSLRPLGWYDLTQATCAEAPDPRTFSGERTGPE</sequence>
<evidence type="ECO:0000313" key="3">
    <source>
        <dbReference type="Proteomes" id="UP001302059"/>
    </source>
</evidence>
<feature type="chain" id="PRO_5047295740" description="Lipoprotein" evidence="1">
    <location>
        <begin position="30"/>
        <end position="169"/>
    </location>
</feature>
<organism evidence="2 3">
    <name type="scientific">Deinococcus rhizophilus</name>
    <dbReference type="NCBI Taxonomy" id="3049544"/>
    <lineage>
        <taxon>Bacteria</taxon>
        <taxon>Thermotogati</taxon>
        <taxon>Deinococcota</taxon>
        <taxon>Deinococci</taxon>
        <taxon>Deinococcales</taxon>
        <taxon>Deinococcaceae</taxon>
        <taxon>Deinococcus</taxon>
    </lineage>
</organism>